<dbReference type="RefSeq" id="WP_008028196.1">
    <property type="nucleotide sequence ID" value="NZ_ACYY01000003.1"/>
</dbReference>
<organism evidence="2 3">
    <name type="scientific">Rhodobacter ferrooxidans</name>
    <dbReference type="NCBI Taxonomy" id="371731"/>
    <lineage>
        <taxon>Bacteria</taxon>
        <taxon>Pseudomonadati</taxon>
        <taxon>Pseudomonadota</taxon>
        <taxon>Alphaproteobacteria</taxon>
        <taxon>Rhodobacterales</taxon>
        <taxon>Rhodobacter group</taxon>
        <taxon>Rhodobacter</taxon>
    </lineage>
</organism>
<accession>C8RY78</accession>
<protein>
    <recommendedName>
        <fullName evidence="4">Lipoprotein</fullName>
    </recommendedName>
</protein>
<evidence type="ECO:0008006" key="4">
    <source>
        <dbReference type="Google" id="ProtNLM"/>
    </source>
</evidence>
<feature type="chain" id="PRO_5002991339" description="Lipoprotein" evidence="1">
    <location>
        <begin position="25"/>
        <end position="119"/>
    </location>
</feature>
<comment type="caution">
    <text evidence="2">The sequence shown here is derived from an EMBL/GenBank/DDBJ whole genome shotgun (WGS) entry which is preliminary data.</text>
</comment>
<keyword evidence="1" id="KW-0732">Signal</keyword>
<proteinExistence type="predicted"/>
<evidence type="ECO:0000256" key="1">
    <source>
        <dbReference type="SAM" id="SignalP"/>
    </source>
</evidence>
<evidence type="ECO:0000313" key="2">
    <source>
        <dbReference type="EMBL" id="EEW26476.1"/>
    </source>
</evidence>
<feature type="signal peptide" evidence="1">
    <location>
        <begin position="1"/>
        <end position="24"/>
    </location>
</feature>
<dbReference type="eggNOG" id="ENOG502ZGJC">
    <property type="taxonomic scope" value="Bacteria"/>
</dbReference>
<evidence type="ECO:0000313" key="3">
    <source>
        <dbReference type="Proteomes" id="UP000010121"/>
    </source>
</evidence>
<sequence length="119" mass="11887">MKRGRATSGLVLAMAGLSACVSPAAAVRPLAEPVAVPVSLNGASFAARIEPGPAGHRFTANGAQPVAGLTVAVAALARDQGKLAKDVAQAACLAQNRRFDGSALGRYASGNWIFNGACA</sequence>
<dbReference type="Proteomes" id="UP000010121">
    <property type="component" value="Unassembled WGS sequence"/>
</dbReference>
<dbReference type="STRING" id="371731.Rsw2DRAFT_0756"/>
<keyword evidence="3" id="KW-1185">Reference proteome</keyword>
<dbReference type="OrthoDB" id="7876059at2"/>
<reference evidence="2 3" key="1">
    <citation type="submission" date="2009-08" db="EMBL/GenBank/DDBJ databases">
        <title>The draft genome of Rhodobacter sp. SW2.</title>
        <authorList>
            <consortium name="US DOE Joint Genome Institute (JGI-PGF)"/>
            <person name="Lucas S."/>
            <person name="Copeland A."/>
            <person name="Lapidus A."/>
            <person name="Glavina del Rio T."/>
            <person name="Tice H."/>
            <person name="Bruce D."/>
            <person name="Goodwin L."/>
            <person name="Pitluck S."/>
            <person name="Larimer F."/>
            <person name="Land M.L."/>
            <person name="Hauser L."/>
            <person name="Emerson D."/>
        </authorList>
    </citation>
    <scope>NUCLEOTIDE SEQUENCE [LARGE SCALE GENOMIC DNA]</scope>
    <source>
        <strain evidence="2 3">SW2</strain>
    </source>
</reference>
<gene>
    <name evidence="2" type="ORF">Rsw2DRAFT_0756</name>
</gene>
<dbReference type="PROSITE" id="PS51257">
    <property type="entry name" value="PROKAR_LIPOPROTEIN"/>
    <property type="match status" value="1"/>
</dbReference>
<dbReference type="EMBL" id="ACYY01000003">
    <property type="protein sequence ID" value="EEW26476.1"/>
    <property type="molecule type" value="Genomic_DNA"/>
</dbReference>
<dbReference type="AlphaFoldDB" id="C8RY78"/>
<name>C8RY78_9RHOB</name>